<dbReference type="CDD" id="cd07185">
    <property type="entry name" value="OmpA_C-like"/>
    <property type="match status" value="1"/>
</dbReference>
<sequence>MLQSTRNIKTINYISQKFTLKTMKLLNISLNSFLAASMLFSSCQSTAPVAGSGDYETTTQAKTAEPEQQADKPGMKKTTKGGLIGAGGGAVIGGIIGNRLGNTAAGAIVGAAVGGATGAVIGRRMDKQAEELEKTMDGAKVERVGEAIRVNFDSGILFPVNSAELSTTAKQDIAKLAKTLKEYPGTNVIVEGHTDNSGSYELNQKLSERRAEAVASYARSLGVENERLQAKGYSYDQPIADNTTVEGRQQNRRVEIIIVANEELKQAAESGALK</sequence>
<protein>
    <submittedName>
        <fullName evidence="7">OmpA family protein</fullName>
    </submittedName>
</protein>
<dbReference type="Pfam" id="PF00691">
    <property type="entry name" value="OmpA"/>
    <property type="match status" value="1"/>
</dbReference>
<dbReference type="PANTHER" id="PTHR30329:SF21">
    <property type="entry name" value="LIPOPROTEIN YIAD-RELATED"/>
    <property type="match status" value="1"/>
</dbReference>
<dbReference type="EMBL" id="JBHUOX010000028">
    <property type="protein sequence ID" value="MFD3003358.1"/>
    <property type="molecule type" value="Genomic_DNA"/>
</dbReference>
<evidence type="ECO:0000256" key="1">
    <source>
        <dbReference type="ARBA" id="ARBA00004442"/>
    </source>
</evidence>
<dbReference type="Gene3D" id="3.30.1330.60">
    <property type="entry name" value="OmpA-like domain"/>
    <property type="match status" value="1"/>
</dbReference>
<keyword evidence="8" id="KW-1185">Reference proteome</keyword>
<comment type="caution">
    <text evidence="7">The sequence shown here is derived from an EMBL/GenBank/DDBJ whole genome shotgun (WGS) entry which is preliminary data.</text>
</comment>
<evidence type="ECO:0000313" key="8">
    <source>
        <dbReference type="Proteomes" id="UP001597641"/>
    </source>
</evidence>
<reference evidence="8" key="1">
    <citation type="journal article" date="2019" name="Int. J. Syst. Evol. Microbiol.">
        <title>The Global Catalogue of Microorganisms (GCM) 10K type strain sequencing project: providing services to taxonomists for standard genome sequencing and annotation.</title>
        <authorList>
            <consortium name="The Broad Institute Genomics Platform"/>
            <consortium name="The Broad Institute Genome Sequencing Center for Infectious Disease"/>
            <person name="Wu L."/>
            <person name="Ma J."/>
        </authorList>
    </citation>
    <scope>NUCLEOTIDE SEQUENCE [LARGE SCALE GENOMIC DNA]</scope>
    <source>
        <strain evidence="8">KCTC 23984</strain>
    </source>
</reference>
<dbReference type="Proteomes" id="UP001597641">
    <property type="component" value="Unassembled WGS sequence"/>
</dbReference>
<keyword evidence="2 4" id="KW-0472">Membrane</keyword>
<dbReference type="InterPro" id="IPR006665">
    <property type="entry name" value="OmpA-like"/>
</dbReference>
<evidence type="ECO:0000256" key="2">
    <source>
        <dbReference type="ARBA" id="ARBA00023136"/>
    </source>
</evidence>
<dbReference type="InterPro" id="IPR036737">
    <property type="entry name" value="OmpA-like_sf"/>
</dbReference>
<evidence type="ECO:0000256" key="4">
    <source>
        <dbReference type="PROSITE-ProRule" id="PRU00473"/>
    </source>
</evidence>
<dbReference type="InterPro" id="IPR050330">
    <property type="entry name" value="Bact_OuterMem_StrucFunc"/>
</dbReference>
<dbReference type="PRINTS" id="PR01021">
    <property type="entry name" value="OMPADOMAIN"/>
</dbReference>
<dbReference type="PROSITE" id="PS51123">
    <property type="entry name" value="OMPA_2"/>
    <property type="match status" value="1"/>
</dbReference>
<dbReference type="SUPFAM" id="SSF103088">
    <property type="entry name" value="OmpA-like"/>
    <property type="match status" value="1"/>
</dbReference>
<evidence type="ECO:0000313" key="7">
    <source>
        <dbReference type="EMBL" id="MFD3003358.1"/>
    </source>
</evidence>
<accession>A0ABW6C255</accession>
<proteinExistence type="predicted"/>
<name>A0ABW6C255_9BACT</name>
<dbReference type="InterPro" id="IPR006664">
    <property type="entry name" value="OMP_bac"/>
</dbReference>
<dbReference type="InterPro" id="IPR039567">
    <property type="entry name" value="Gly-zipper"/>
</dbReference>
<feature type="region of interest" description="Disordered" evidence="5">
    <location>
        <begin position="51"/>
        <end position="79"/>
    </location>
</feature>
<feature type="domain" description="OmpA-like" evidence="6">
    <location>
        <begin position="144"/>
        <end position="262"/>
    </location>
</feature>
<evidence type="ECO:0000256" key="3">
    <source>
        <dbReference type="ARBA" id="ARBA00023237"/>
    </source>
</evidence>
<dbReference type="Pfam" id="PF13488">
    <property type="entry name" value="Gly-zipper_Omp"/>
    <property type="match status" value="1"/>
</dbReference>
<gene>
    <name evidence="7" type="ORF">ACFS7Z_23560</name>
</gene>
<keyword evidence="3" id="KW-0998">Cell outer membrane</keyword>
<comment type="subcellular location">
    <subcellularLocation>
        <location evidence="1">Cell outer membrane</location>
    </subcellularLocation>
</comment>
<evidence type="ECO:0000259" key="6">
    <source>
        <dbReference type="PROSITE" id="PS51123"/>
    </source>
</evidence>
<organism evidence="7 8">
    <name type="scientific">Pontibacter toksunensis</name>
    <dbReference type="NCBI Taxonomy" id="1332631"/>
    <lineage>
        <taxon>Bacteria</taxon>
        <taxon>Pseudomonadati</taxon>
        <taxon>Bacteroidota</taxon>
        <taxon>Cytophagia</taxon>
        <taxon>Cytophagales</taxon>
        <taxon>Hymenobacteraceae</taxon>
        <taxon>Pontibacter</taxon>
    </lineage>
</organism>
<evidence type="ECO:0000256" key="5">
    <source>
        <dbReference type="SAM" id="MobiDB-lite"/>
    </source>
</evidence>
<dbReference type="PANTHER" id="PTHR30329">
    <property type="entry name" value="STATOR ELEMENT OF FLAGELLAR MOTOR COMPLEX"/>
    <property type="match status" value="1"/>
</dbReference>